<evidence type="ECO:0000313" key="11">
    <source>
        <dbReference type="EMBL" id="QJR10941.1"/>
    </source>
</evidence>
<comment type="domain">
    <text evidence="6">Contains a C-terminal catalytic domain, and an N-terminal region which modulates catalytic activity.</text>
</comment>
<dbReference type="RefSeq" id="WP_281359562.1">
    <property type="nucleotide sequence ID" value="NZ_CP053069.1"/>
</dbReference>
<keyword evidence="2 6" id="KW-0145">Chemotaxis</keyword>
<dbReference type="GO" id="GO:0000156">
    <property type="term" value="F:phosphorelay response regulator activity"/>
    <property type="evidence" value="ECO:0007669"/>
    <property type="project" value="InterPro"/>
</dbReference>
<dbReference type="CDD" id="cd17541">
    <property type="entry name" value="REC_CheB-like"/>
    <property type="match status" value="1"/>
</dbReference>
<dbReference type="Pfam" id="PF01339">
    <property type="entry name" value="CheB_methylest"/>
    <property type="match status" value="1"/>
</dbReference>
<evidence type="ECO:0000256" key="7">
    <source>
        <dbReference type="PROSITE-ProRule" id="PRU00050"/>
    </source>
</evidence>
<dbReference type="SUPFAM" id="SSF52738">
    <property type="entry name" value="Methylesterase CheB, C-terminal domain"/>
    <property type="match status" value="1"/>
</dbReference>
<feature type="domain" description="Response regulatory" evidence="9">
    <location>
        <begin position="4"/>
        <end position="121"/>
    </location>
</feature>
<dbReference type="InterPro" id="IPR035909">
    <property type="entry name" value="CheB_C"/>
</dbReference>
<dbReference type="Gene3D" id="3.40.50.2300">
    <property type="match status" value="1"/>
</dbReference>
<dbReference type="CDD" id="cd16432">
    <property type="entry name" value="CheB_Rec"/>
    <property type="match status" value="1"/>
</dbReference>
<dbReference type="SMART" id="SM00448">
    <property type="entry name" value="REC"/>
    <property type="match status" value="1"/>
</dbReference>
<evidence type="ECO:0000313" key="12">
    <source>
        <dbReference type="Proteomes" id="UP000501534"/>
    </source>
</evidence>
<dbReference type="GO" id="GO:0050568">
    <property type="term" value="F:protein-glutamine glutaminase activity"/>
    <property type="evidence" value="ECO:0007669"/>
    <property type="project" value="UniProtKB-UniRule"/>
</dbReference>
<proteinExistence type="inferred from homology"/>
<dbReference type="KEGG" id="uru:DSM104443_02011"/>
<dbReference type="EC" id="3.1.1.61" evidence="6"/>
<feature type="domain" description="CheB-type methylesterase" evidence="10">
    <location>
        <begin position="144"/>
        <end position="342"/>
    </location>
</feature>
<dbReference type="PANTHER" id="PTHR42872">
    <property type="entry name" value="PROTEIN-GLUTAMATE METHYLESTERASE/PROTEIN-GLUTAMINE GLUTAMINASE"/>
    <property type="match status" value="1"/>
</dbReference>
<feature type="modified residue" description="4-aspartylphosphate" evidence="6 8">
    <location>
        <position position="55"/>
    </location>
</feature>
<dbReference type="Proteomes" id="UP000501534">
    <property type="component" value="Chromosome"/>
</dbReference>
<keyword evidence="3 6" id="KW-0597">Phosphoprotein</keyword>
<dbReference type="NCBIfam" id="NF001965">
    <property type="entry name" value="PRK00742.1"/>
    <property type="match status" value="1"/>
</dbReference>
<gene>
    <name evidence="11" type="primary">cheB_3</name>
    <name evidence="6" type="synonym">cheB</name>
    <name evidence="11" type="ORF">DSM104443_02011</name>
</gene>
<evidence type="ECO:0000256" key="5">
    <source>
        <dbReference type="ARBA" id="ARBA00048267"/>
    </source>
</evidence>
<comment type="catalytic activity">
    <reaction evidence="6">
        <text>L-glutaminyl-[protein] + H2O = L-glutamyl-[protein] + NH4(+)</text>
        <dbReference type="Rhea" id="RHEA:16441"/>
        <dbReference type="Rhea" id="RHEA-COMP:10207"/>
        <dbReference type="Rhea" id="RHEA-COMP:10208"/>
        <dbReference type="ChEBI" id="CHEBI:15377"/>
        <dbReference type="ChEBI" id="CHEBI:28938"/>
        <dbReference type="ChEBI" id="CHEBI:29973"/>
        <dbReference type="ChEBI" id="CHEBI:30011"/>
        <dbReference type="EC" id="3.5.1.44"/>
    </reaction>
</comment>
<dbReference type="EC" id="3.5.1.44" evidence="6"/>
<evidence type="ECO:0000256" key="4">
    <source>
        <dbReference type="ARBA" id="ARBA00022801"/>
    </source>
</evidence>
<comment type="PTM">
    <text evidence="6">Phosphorylated by CheA. Phosphorylation of the N-terminal regulatory domain activates the methylesterase activity.</text>
</comment>
<keyword evidence="1 6" id="KW-0963">Cytoplasm</keyword>
<feature type="active site" evidence="6 7">
    <location>
        <position position="162"/>
    </location>
</feature>
<feature type="active site" evidence="6 7">
    <location>
        <position position="188"/>
    </location>
</feature>
<reference evidence="11 12" key="1">
    <citation type="submission" date="2020-04" db="EMBL/GenBank/DDBJ databases">
        <title>Usitatibacter rugosus gen. nov., sp. nov. and Usitatibacter palustris sp. nov., novel members of Usitatibacteraceae fam. nov. within the order Nitrosomonadales isolated from soil.</title>
        <authorList>
            <person name="Huber K.J."/>
            <person name="Neumann-Schaal M."/>
            <person name="Geppert A."/>
            <person name="Luckner M."/>
            <person name="Wanner G."/>
            <person name="Overmann J."/>
        </authorList>
    </citation>
    <scope>NUCLEOTIDE SEQUENCE [LARGE SCALE GENOMIC DNA]</scope>
    <source>
        <strain evidence="11 12">0125_3</strain>
    </source>
</reference>
<evidence type="ECO:0000256" key="8">
    <source>
        <dbReference type="PROSITE-ProRule" id="PRU00169"/>
    </source>
</evidence>
<sequence length="343" mass="36620">MAIRVLIVEDSPLMQRLLSTIIGAQDDLKVVGTAGDPIEARERIKQLKPDVITLDVEMPRMDGITFLERLMRLRPMPVVMISSLTESNAQVTLRALELGAVDFVTKPGGEGSRDLANFGDDVVEKVRAAAKAEVHAFPDPPTVPAPAVATFRPSALIAVGGSTGATEMIRELLTRLPSNSPPVAIVQHMPEMFTRLFARRLDDLCALKVTEAEDGEPLQAGHAYIAPGDWHLRIDAKGGDYIARIGQEMLVNRHRPSVDVLFESVAKAAGDKGAGVLLTGMGKDGAEGLGAIKRSGGATFAQDQASCVVFGMPKAAIEAGYVDHVEPVAGIAQRLVEVLRRPG</sequence>
<dbReference type="AlphaFoldDB" id="A0A6M4GUD8"/>
<keyword evidence="12" id="KW-1185">Reference proteome</keyword>
<name>A0A6M4GUD8_9PROT</name>
<dbReference type="SUPFAM" id="SSF52172">
    <property type="entry name" value="CheY-like"/>
    <property type="match status" value="1"/>
</dbReference>
<accession>A0A6M4GUD8</accession>
<dbReference type="NCBIfam" id="NF009206">
    <property type="entry name" value="PRK12555.1"/>
    <property type="match status" value="1"/>
</dbReference>
<dbReference type="GO" id="GO:0005737">
    <property type="term" value="C:cytoplasm"/>
    <property type="evidence" value="ECO:0007669"/>
    <property type="project" value="UniProtKB-SubCell"/>
</dbReference>
<dbReference type="PIRSF" id="PIRSF000876">
    <property type="entry name" value="RR_chemtxs_CheB"/>
    <property type="match status" value="1"/>
</dbReference>
<protein>
    <recommendedName>
        <fullName evidence="6">Protein-glutamate methylesterase/protein-glutamine glutaminase</fullName>
        <ecNumber evidence="6">3.1.1.61</ecNumber>
        <ecNumber evidence="6">3.5.1.44</ecNumber>
    </recommendedName>
</protein>
<evidence type="ECO:0000256" key="6">
    <source>
        <dbReference type="HAMAP-Rule" id="MF_00099"/>
    </source>
</evidence>
<evidence type="ECO:0000259" key="9">
    <source>
        <dbReference type="PROSITE" id="PS50110"/>
    </source>
</evidence>
<feature type="active site" evidence="6 7">
    <location>
        <position position="284"/>
    </location>
</feature>
<dbReference type="GO" id="GO:0008984">
    <property type="term" value="F:protein-glutamate methylesterase activity"/>
    <property type="evidence" value="ECO:0007669"/>
    <property type="project" value="UniProtKB-UniRule"/>
</dbReference>
<dbReference type="InterPro" id="IPR011006">
    <property type="entry name" value="CheY-like_superfamily"/>
</dbReference>
<dbReference type="InterPro" id="IPR000673">
    <property type="entry name" value="Sig_transdc_resp-reg_Me-estase"/>
</dbReference>
<dbReference type="InterPro" id="IPR008248">
    <property type="entry name" value="CheB-like"/>
</dbReference>
<dbReference type="PANTHER" id="PTHR42872:SF6">
    <property type="entry name" value="PROTEIN-GLUTAMATE METHYLESTERASE_PROTEIN-GLUTAMINE GLUTAMINASE"/>
    <property type="match status" value="1"/>
</dbReference>
<dbReference type="InterPro" id="IPR001789">
    <property type="entry name" value="Sig_transdc_resp-reg_receiver"/>
</dbReference>
<comment type="subcellular location">
    <subcellularLocation>
        <location evidence="6">Cytoplasm</location>
    </subcellularLocation>
</comment>
<comment type="catalytic activity">
    <reaction evidence="5 6">
        <text>[protein]-L-glutamate 5-O-methyl ester + H2O = L-glutamyl-[protein] + methanol + H(+)</text>
        <dbReference type="Rhea" id="RHEA:23236"/>
        <dbReference type="Rhea" id="RHEA-COMP:10208"/>
        <dbReference type="Rhea" id="RHEA-COMP:10311"/>
        <dbReference type="ChEBI" id="CHEBI:15377"/>
        <dbReference type="ChEBI" id="CHEBI:15378"/>
        <dbReference type="ChEBI" id="CHEBI:17790"/>
        <dbReference type="ChEBI" id="CHEBI:29973"/>
        <dbReference type="ChEBI" id="CHEBI:82795"/>
        <dbReference type="EC" id="3.1.1.61"/>
    </reaction>
</comment>
<dbReference type="PROSITE" id="PS50110">
    <property type="entry name" value="RESPONSE_REGULATORY"/>
    <property type="match status" value="1"/>
</dbReference>
<keyword evidence="4 6" id="KW-0378">Hydrolase</keyword>
<dbReference type="Pfam" id="PF00072">
    <property type="entry name" value="Response_reg"/>
    <property type="match status" value="1"/>
</dbReference>
<dbReference type="EMBL" id="CP053069">
    <property type="protein sequence ID" value="QJR10941.1"/>
    <property type="molecule type" value="Genomic_DNA"/>
</dbReference>
<evidence type="ECO:0000256" key="3">
    <source>
        <dbReference type="ARBA" id="ARBA00022553"/>
    </source>
</evidence>
<evidence type="ECO:0000259" key="10">
    <source>
        <dbReference type="PROSITE" id="PS50122"/>
    </source>
</evidence>
<dbReference type="Gene3D" id="3.40.50.180">
    <property type="entry name" value="Methylesterase CheB, C-terminal domain"/>
    <property type="match status" value="1"/>
</dbReference>
<dbReference type="HAMAP" id="MF_00099">
    <property type="entry name" value="CheB_chemtxs"/>
    <property type="match status" value="1"/>
</dbReference>
<dbReference type="GO" id="GO:0006935">
    <property type="term" value="P:chemotaxis"/>
    <property type="evidence" value="ECO:0007669"/>
    <property type="project" value="UniProtKB-UniRule"/>
</dbReference>
<evidence type="ECO:0000256" key="1">
    <source>
        <dbReference type="ARBA" id="ARBA00022490"/>
    </source>
</evidence>
<comment type="function">
    <text evidence="6">Involved in chemotaxis. Part of a chemotaxis signal transduction system that modulates chemotaxis in response to various stimuli. Catalyzes the demethylation of specific methylglutamate residues introduced into the chemoreceptors (methyl-accepting chemotaxis proteins or MCP) by CheR. Also mediates the irreversible deamidation of specific glutamine residues to glutamic acid.</text>
</comment>
<organism evidence="11 12">
    <name type="scientific">Usitatibacter rugosus</name>
    <dbReference type="NCBI Taxonomy" id="2732067"/>
    <lineage>
        <taxon>Bacteria</taxon>
        <taxon>Pseudomonadati</taxon>
        <taxon>Pseudomonadota</taxon>
        <taxon>Betaproteobacteria</taxon>
        <taxon>Nitrosomonadales</taxon>
        <taxon>Usitatibacteraceae</taxon>
        <taxon>Usitatibacter</taxon>
    </lineage>
</organism>
<comment type="similarity">
    <text evidence="6">Belongs to the CheB family.</text>
</comment>
<evidence type="ECO:0000256" key="2">
    <source>
        <dbReference type="ARBA" id="ARBA00022500"/>
    </source>
</evidence>
<dbReference type="PROSITE" id="PS50122">
    <property type="entry name" value="CHEB"/>
    <property type="match status" value="1"/>
</dbReference>